<accession>A0A7S3CVB8</accession>
<dbReference type="Pfam" id="PF00400">
    <property type="entry name" value="WD40"/>
    <property type="match status" value="2"/>
</dbReference>
<dbReference type="EMBL" id="HBIB01000933">
    <property type="protein sequence ID" value="CAE0238506.1"/>
    <property type="molecule type" value="Transcribed_RNA"/>
</dbReference>
<gene>
    <name evidence="2" type="ORF">PBIL07802_LOCUS649</name>
</gene>
<reference evidence="2" key="1">
    <citation type="submission" date="2021-01" db="EMBL/GenBank/DDBJ databases">
        <authorList>
            <person name="Corre E."/>
            <person name="Pelletier E."/>
            <person name="Niang G."/>
            <person name="Scheremetjew M."/>
            <person name="Finn R."/>
            <person name="Kale V."/>
            <person name="Holt S."/>
            <person name="Cochrane G."/>
            <person name="Meng A."/>
            <person name="Brown T."/>
            <person name="Cohen L."/>
        </authorList>
    </citation>
    <scope>NUCLEOTIDE SEQUENCE</scope>
    <source>
        <strain evidence="2">NIES-2562</strain>
    </source>
</reference>
<dbReference type="InterPro" id="IPR036322">
    <property type="entry name" value="WD40_repeat_dom_sf"/>
</dbReference>
<organism evidence="2">
    <name type="scientific">Palpitomonas bilix</name>
    <dbReference type="NCBI Taxonomy" id="652834"/>
    <lineage>
        <taxon>Eukaryota</taxon>
        <taxon>Eukaryota incertae sedis</taxon>
    </lineage>
</organism>
<protein>
    <recommendedName>
        <fullName evidence="3">Guanine nucleotide-binding protein subunit beta-like protein</fullName>
    </recommendedName>
</protein>
<sequence>MDIQHLQKFVTLGQVVKHKTKAKRRSVPDRLSSLLYMKKKRCLYGGRFDGVVLMWKRKADISQDERPSSRFSGHKGEVTRLCCDWEENLLFSASADRTIKVWDPWVGNDRRACVQTLAGHGGTVTGIEYADNFLFSSSTDCSVIIWSKETGRDFLLYPWYVKAQKFDNAGCWVNTIAFSPNTMNGLGTLYAGDAKGRIFAYKPHAIGGGKVEWIQGEHPARVMEHGVSRLLAVSQENLLILLGYDYTMRTFDSQTMDQVLCLENPNRCRYLHVGWNGEKQEVVLLDDKGELSVVNLVLEHTVKTMDLLSNIVVSSDLSFVEGNDEILVAKEDSIDVREVCTLCCVLTLVAYALTYLSITGLATSFNRLLLHVHNARSL</sequence>
<dbReference type="PROSITE" id="PS50082">
    <property type="entry name" value="WD_REPEATS_2"/>
    <property type="match status" value="2"/>
</dbReference>
<feature type="repeat" description="WD" evidence="1">
    <location>
        <begin position="71"/>
        <end position="103"/>
    </location>
</feature>
<keyword evidence="1" id="KW-0853">WD repeat</keyword>
<dbReference type="InterPro" id="IPR045182">
    <property type="entry name" value="JINGUBANG-like"/>
</dbReference>
<proteinExistence type="predicted"/>
<name>A0A7S3CVB8_9EUKA</name>
<dbReference type="InterPro" id="IPR001680">
    <property type="entry name" value="WD40_rpt"/>
</dbReference>
<dbReference type="SUPFAM" id="SSF50978">
    <property type="entry name" value="WD40 repeat-like"/>
    <property type="match status" value="1"/>
</dbReference>
<dbReference type="PROSITE" id="PS50294">
    <property type="entry name" value="WD_REPEATS_REGION"/>
    <property type="match status" value="1"/>
</dbReference>
<evidence type="ECO:0008006" key="3">
    <source>
        <dbReference type="Google" id="ProtNLM"/>
    </source>
</evidence>
<feature type="repeat" description="WD" evidence="1">
    <location>
        <begin position="117"/>
        <end position="156"/>
    </location>
</feature>
<dbReference type="Gene3D" id="2.130.10.10">
    <property type="entry name" value="YVTN repeat-like/Quinoprotein amine dehydrogenase"/>
    <property type="match status" value="1"/>
</dbReference>
<dbReference type="InterPro" id="IPR015943">
    <property type="entry name" value="WD40/YVTN_repeat-like_dom_sf"/>
</dbReference>
<evidence type="ECO:0000256" key="1">
    <source>
        <dbReference type="PROSITE-ProRule" id="PRU00221"/>
    </source>
</evidence>
<evidence type="ECO:0000313" key="2">
    <source>
        <dbReference type="EMBL" id="CAE0238506.1"/>
    </source>
</evidence>
<dbReference type="PANTHER" id="PTHR22844">
    <property type="entry name" value="F-BOX AND WD40 DOMAIN PROTEIN"/>
    <property type="match status" value="1"/>
</dbReference>
<dbReference type="AlphaFoldDB" id="A0A7S3CVB8"/>
<dbReference type="PANTHER" id="PTHR22844:SF387">
    <property type="entry name" value="F3I6.5 PROTEIN"/>
    <property type="match status" value="1"/>
</dbReference>
<dbReference type="SMART" id="SM00320">
    <property type="entry name" value="WD40"/>
    <property type="match status" value="2"/>
</dbReference>